<keyword evidence="2" id="KW-1185">Reference proteome</keyword>
<dbReference type="Gene3D" id="3.10.10.10">
    <property type="entry name" value="HIV Type 1 Reverse Transcriptase, subunit A, domain 1"/>
    <property type="match status" value="1"/>
</dbReference>
<evidence type="ECO:0000313" key="1">
    <source>
        <dbReference type="EMBL" id="KAA3487079.1"/>
    </source>
</evidence>
<proteinExistence type="predicted"/>
<dbReference type="InterPro" id="IPR043502">
    <property type="entry name" value="DNA/RNA_pol_sf"/>
</dbReference>
<comment type="caution">
    <text evidence="1">The sequence shown here is derived from an EMBL/GenBank/DDBJ whole genome shotgun (WGS) entry which is preliminary data.</text>
</comment>
<dbReference type="PANTHER" id="PTHR24559:SF444">
    <property type="entry name" value="REVERSE TRANSCRIPTASE DOMAIN-CONTAINING PROTEIN"/>
    <property type="match status" value="1"/>
</dbReference>
<reference evidence="2" key="1">
    <citation type="journal article" date="2019" name="Plant Biotechnol. J.">
        <title>Genome sequencing of the Australian wild diploid species Gossypium australe highlights disease resistance and delayed gland morphogenesis.</title>
        <authorList>
            <person name="Cai Y."/>
            <person name="Cai X."/>
            <person name="Wang Q."/>
            <person name="Wang P."/>
            <person name="Zhang Y."/>
            <person name="Cai C."/>
            <person name="Xu Y."/>
            <person name="Wang K."/>
            <person name="Zhou Z."/>
            <person name="Wang C."/>
            <person name="Geng S."/>
            <person name="Li B."/>
            <person name="Dong Q."/>
            <person name="Hou Y."/>
            <person name="Wang H."/>
            <person name="Ai P."/>
            <person name="Liu Z."/>
            <person name="Yi F."/>
            <person name="Sun M."/>
            <person name="An G."/>
            <person name="Cheng J."/>
            <person name="Zhang Y."/>
            <person name="Shi Q."/>
            <person name="Xie Y."/>
            <person name="Shi X."/>
            <person name="Chang Y."/>
            <person name="Huang F."/>
            <person name="Chen Y."/>
            <person name="Hong S."/>
            <person name="Mi L."/>
            <person name="Sun Q."/>
            <person name="Zhang L."/>
            <person name="Zhou B."/>
            <person name="Peng R."/>
            <person name="Zhang X."/>
            <person name="Liu F."/>
        </authorList>
    </citation>
    <scope>NUCLEOTIDE SEQUENCE [LARGE SCALE GENOMIC DNA]</scope>
    <source>
        <strain evidence="2">cv. PA1801</strain>
    </source>
</reference>
<name>A0A5B6WYS3_9ROSI</name>
<protein>
    <submittedName>
        <fullName evidence="1">Transposon Ty3-G Gag-Pol polyprotein</fullName>
    </submittedName>
</protein>
<dbReference type="InterPro" id="IPR053134">
    <property type="entry name" value="RNA-dir_DNA_polymerase"/>
</dbReference>
<dbReference type="Proteomes" id="UP000325315">
    <property type="component" value="Unassembled WGS sequence"/>
</dbReference>
<gene>
    <name evidence="1" type="ORF">EPI10_030933</name>
</gene>
<dbReference type="InterPro" id="IPR043128">
    <property type="entry name" value="Rev_trsase/Diguanyl_cyclase"/>
</dbReference>
<organism evidence="1 2">
    <name type="scientific">Gossypium australe</name>
    <dbReference type="NCBI Taxonomy" id="47621"/>
    <lineage>
        <taxon>Eukaryota</taxon>
        <taxon>Viridiplantae</taxon>
        <taxon>Streptophyta</taxon>
        <taxon>Embryophyta</taxon>
        <taxon>Tracheophyta</taxon>
        <taxon>Spermatophyta</taxon>
        <taxon>Magnoliopsida</taxon>
        <taxon>eudicotyledons</taxon>
        <taxon>Gunneridae</taxon>
        <taxon>Pentapetalae</taxon>
        <taxon>rosids</taxon>
        <taxon>malvids</taxon>
        <taxon>Malvales</taxon>
        <taxon>Malvaceae</taxon>
        <taxon>Malvoideae</taxon>
        <taxon>Gossypium</taxon>
    </lineage>
</organism>
<dbReference type="EMBL" id="SMMG02000001">
    <property type="protein sequence ID" value="KAA3487079.1"/>
    <property type="molecule type" value="Genomic_DNA"/>
</dbReference>
<dbReference type="SUPFAM" id="SSF56672">
    <property type="entry name" value="DNA/RNA polymerases"/>
    <property type="match status" value="1"/>
</dbReference>
<dbReference type="PANTHER" id="PTHR24559">
    <property type="entry name" value="TRANSPOSON TY3-I GAG-POL POLYPROTEIN"/>
    <property type="match status" value="1"/>
</dbReference>
<evidence type="ECO:0000313" key="2">
    <source>
        <dbReference type="Proteomes" id="UP000325315"/>
    </source>
</evidence>
<accession>A0A5B6WYS3</accession>
<dbReference type="Gene3D" id="3.30.70.270">
    <property type="match status" value="1"/>
</dbReference>
<dbReference type="AlphaFoldDB" id="A0A5B6WYS3"/>
<dbReference type="OrthoDB" id="1703479at2759"/>
<sequence length="162" mass="18391">MLGSKIDQVPTVREFTDVFPKKLSGLPSEREVEFFIEVAPDATLISIAPYRIAPTKLKELKSSVARNNRSRIYANDCITLESSNVKDGTLRFCIDYCQFNKVTIKNKYLLSRIDDLFDQLKGATVFSKIDLQLGHVISDEDICVDLNKILTIVNWKPVKPHT</sequence>